<reference evidence="2" key="1">
    <citation type="journal article" date="2022" name="bioRxiv">
        <title>Sequencing and chromosome-scale assembly of the giantPleurodeles waltlgenome.</title>
        <authorList>
            <person name="Brown T."/>
            <person name="Elewa A."/>
            <person name="Iarovenko S."/>
            <person name="Subramanian E."/>
            <person name="Araus A.J."/>
            <person name="Petzold A."/>
            <person name="Susuki M."/>
            <person name="Suzuki K.-i.T."/>
            <person name="Hayashi T."/>
            <person name="Toyoda A."/>
            <person name="Oliveira C."/>
            <person name="Osipova E."/>
            <person name="Leigh N.D."/>
            <person name="Simon A."/>
            <person name="Yun M.H."/>
        </authorList>
    </citation>
    <scope>NUCLEOTIDE SEQUENCE</scope>
    <source>
        <strain evidence="2">20211129_DDA</strain>
        <tissue evidence="2">Liver</tissue>
    </source>
</reference>
<evidence type="ECO:0000256" key="1">
    <source>
        <dbReference type="SAM" id="MobiDB-lite"/>
    </source>
</evidence>
<keyword evidence="3" id="KW-1185">Reference proteome</keyword>
<evidence type="ECO:0000313" key="3">
    <source>
        <dbReference type="Proteomes" id="UP001066276"/>
    </source>
</evidence>
<name>A0AAV7SH96_PLEWA</name>
<dbReference type="AlphaFoldDB" id="A0AAV7SH96"/>
<evidence type="ECO:0000313" key="2">
    <source>
        <dbReference type="EMBL" id="KAJ1163434.1"/>
    </source>
</evidence>
<organism evidence="2 3">
    <name type="scientific">Pleurodeles waltl</name>
    <name type="common">Iberian ribbed newt</name>
    <dbReference type="NCBI Taxonomy" id="8319"/>
    <lineage>
        <taxon>Eukaryota</taxon>
        <taxon>Metazoa</taxon>
        <taxon>Chordata</taxon>
        <taxon>Craniata</taxon>
        <taxon>Vertebrata</taxon>
        <taxon>Euteleostomi</taxon>
        <taxon>Amphibia</taxon>
        <taxon>Batrachia</taxon>
        <taxon>Caudata</taxon>
        <taxon>Salamandroidea</taxon>
        <taxon>Salamandridae</taxon>
        <taxon>Pleurodelinae</taxon>
        <taxon>Pleurodeles</taxon>
    </lineage>
</organism>
<gene>
    <name evidence="2" type="ORF">NDU88_003892</name>
</gene>
<dbReference type="EMBL" id="JANPWB010000008">
    <property type="protein sequence ID" value="KAJ1163434.1"/>
    <property type="molecule type" value="Genomic_DNA"/>
</dbReference>
<accession>A0AAV7SH96</accession>
<dbReference type="Proteomes" id="UP001066276">
    <property type="component" value="Chromosome 4_2"/>
</dbReference>
<feature type="region of interest" description="Disordered" evidence="1">
    <location>
        <begin position="78"/>
        <end position="101"/>
    </location>
</feature>
<proteinExistence type="predicted"/>
<sequence>MSSVRFRIEETLRLPGEVENKQRSCRITSESGTKQQVSPTRVVESEECFVLQMVVKRACYAFLHQHWRVLNPHVKSCKGNNSRRSSLPYDQHSVRFPPDAH</sequence>
<comment type="caution">
    <text evidence="2">The sequence shown here is derived from an EMBL/GenBank/DDBJ whole genome shotgun (WGS) entry which is preliminary data.</text>
</comment>
<protein>
    <submittedName>
        <fullName evidence="2">Uncharacterized protein</fullName>
    </submittedName>
</protein>